<keyword evidence="3" id="KW-0145">Chemotaxis</keyword>
<proteinExistence type="inferred from homology"/>
<keyword evidence="6 10" id="KW-0472">Membrane</keyword>
<dbReference type="SMART" id="SM00283">
    <property type="entry name" value="MA"/>
    <property type="match status" value="1"/>
</dbReference>
<evidence type="ECO:0000256" key="3">
    <source>
        <dbReference type="ARBA" id="ARBA00022500"/>
    </source>
</evidence>
<dbReference type="AlphaFoldDB" id="A0A4R4ECS7"/>
<evidence type="ECO:0000256" key="8">
    <source>
        <dbReference type="ARBA" id="ARBA00029447"/>
    </source>
</evidence>
<dbReference type="PANTHER" id="PTHR32089:SF112">
    <property type="entry name" value="LYSOZYME-LIKE PROTEIN-RELATED"/>
    <property type="match status" value="1"/>
</dbReference>
<dbReference type="Pfam" id="PF00672">
    <property type="entry name" value="HAMP"/>
    <property type="match status" value="1"/>
</dbReference>
<dbReference type="GO" id="GO:0007165">
    <property type="term" value="P:signal transduction"/>
    <property type="evidence" value="ECO:0007669"/>
    <property type="project" value="UniProtKB-KW"/>
</dbReference>
<feature type="transmembrane region" description="Helical" evidence="10">
    <location>
        <begin position="298"/>
        <end position="321"/>
    </location>
</feature>
<evidence type="ECO:0000256" key="5">
    <source>
        <dbReference type="ARBA" id="ARBA00022989"/>
    </source>
</evidence>
<sequence>MRKIGIKLFLLFFCCTVSLVTAVGFLSYYESKGIIEDKLSASIKQTIEQAADKLDLIFSNYENTATQILADQNFIIQTKAYLALSDSSPDKVSLAVSTGNMLNSIAGTNSGIDGVYLIPVDGSMMVSSTYNSAVPGGNTTIVKEAWFEHVVEGEGSLVWLKPQHTSYSSTRKEPVFGLARLLRSSDNNGKNYVLIMEIRNDVLDSVLNKIKLSDTSRVVIVDDDNKLVQTSETDRMGELFDLQLSQSLFEAAREQGETTVIDREDGKQFVAYKKMRSSGWIVTAAAPLSELVKETNNILWLTVIMITIAIVVTSAAGYFVARMIGRPLTNLRNLMKKGESGDLTVRTDFRGKDEIAQLGTSFNRMMEQITRLVQQTSSTTNEVLLTAGKLLQSSKQTASSAQEIASANEHVAERAISLAMEAEKGFDLTNQIGIKMSHVQESNVQMTDVVTTIRNVSESGSVSMNELAAHTNLTETMTRSMIDRVHSLKQSTLSIQKVLDLLKSIAKQTNILSLNAAIEANRANSAGKQFLVVAHEIRTLAEQSKRSIEQVEAITDLIQLEIDETVAVMSEAYPVFNKQIESAKEAEVVFEQVQLYMGAMAESLQGVTESIYSLDTSQSELSGVIGHVSALSQESSAASEQVSSQSIEQLSISEGLLTLSNKLEQLSNSLKESLKNFDI</sequence>
<dbReference type="GO" id="GO:0005886">
    <property type="term" value="C:plasma membrane"/>
    <property type="evidence" value="ECO:0007669"/>
    <property type="project" value="UniProtKB-SubCell"/>
</dbReference>
<dbReference type="PROSITE" id="PS50885">
    <property type="entry name" value="HAMP"/>
    <property type="match status" value="1"/>
</dbReference>
<dbReference type="InterPro" id="IPR004089">
    <property type="entry name" value="MCPsignal_dom"/>
</dbReference>
<dbReference type="CDD" id="cd18774">
    <property type="entry name" value="PDC2_HK_sensor"/>
    <property type="match status" value="1"/>
</dbReference>
<dbReference type="SMART" id="SM00304">
    <property type="entry name" value="HAMP"/>
    <property type="match status" value="1"/>
</dbReference>
<feature type="domain" description="Methyl-accepting transducer" evidence="11">
    <location>
        <begin position="393"/>
        <end position="643"/>
    </location>
</feature>
<keyword evidence="2" id="KW-1003">Cell membrane</keyword>
<dbReference type="Gene3D" id="1.10.287.950">
    <property type="entry name" value="Methyl-accepting chemotaxis protein"/>
    <property type="match status" value="1"/>
</dbReference>
<evidence type="ECO:0000256" key="1">
    <source>
        <dbReference type="ARBA" id="ARBA00004651"/>
    </source>
</evidence>
<evidence type="ECO:0000256" key="4">
    <source>
        <dbReference type="ARBA" id="ARBA00022692"/>
    </source>
</evidence>
<evidence type="ECO:0000256" key="6">
    <source>
        <dbReference type="ARBA" id="ARBA00023136"/>
    </source>
</evidence>
<keyword evidence="14" id="KW-1185">Reference proteome</keyword>
<name>A0A4R4ECS7_9BACL</name>
<dbReference type="PANTHER" id="PTHR32089">
    <property type="entry name" value="METHYL-ACCEPTING CHEMOTAXIS PROTEIN MCPB"/>
    <property type="match status" value="1"/>
</dbReference>
<reference evidence="13 14" key="1">
    <citation type="submission" date="2019-03" db="EMBL/GenBank/DDBJ databases">
        <authorList>
            <person name="Kim M.K.M."/>
        </authorList>
    </citation>
    <scope>NUCLEOTIDE SEQUENCE [LARGE SCALE GENOMIC DNA]</scope>
    <source>
        <strain evidence="13 14">18JY21-1</strain>
    </source>
</reference>
<evidence type="ECO:0000256" key="10">
    <source>
        <dbReference type="SAM" id="Phobius"/>
    </source>
</evidence>
<dbReference type="EMBL" id="SKFG01000008">
    <property type="protein sequence ID" value="TCZ77754.1"/>
    <property type="molecule type" value="Genomic_DNA"/>
</dbReference>
<dbReference type="OrthoDB" id="9760371at2"/>
<evidence type="ECO:0000259" key="11">
    <source>
        <dbReference type="PROSITE" id="PS50111"/>
    </source>
</evidence>
<dbReference type="InterPro" id="IPR033479">
    <property type="entry name" value="dCache_1"/>
</dbReference>
<dbReference type="SUPFAM" id="SSF58104">
    <property type="entry name" value="Methyl-accepting chemotaxis protein (MCP) signaling domain"/>
    <property type="match status" value="1"/>
</dbReference>
<dbReference type="RefSeq" id="WP_132417838.1">
    <property type="nucleotide sequence ID" value="NZ_SKFG01000008.1"/>
</dbReference>
<accession>A0A4R4ECS7</accession>
<evidence type="ECO:0000259" key="12">
    <source>
        <dbReference type="PROSITE" id="PS50885"/>
    </source>
</evidence>
<dbReference type="GO" id="GO:0006935">
    <property type="term" value="P:chemotaxis"/>
    <property type="evidence" value="ECO:0007669"/>
    <property type="project" value="UniProtKB-KW"/>
</dbReference>
<keyword evidence="4 10" id="KW-0812">Transmembrane</keyword>
<dbReference type="PROSITE" id="PS50111">
    <property type="entry name" value="CHEMOTAXIS_TRANSDUC_2"/>
    <property type="match status" value="1"/>
</dbReference>
<evidence type="ECO:0000256" key="2">
    <source>
        <dbReference type="ARBA" id="ARBA00022475"/>
    </source>
</evidence>
<keyword evidence="7 9" id="KW-0807">Transducer</keyword>
<comment type="similarity">
    <text evidence="8">Belongs to the methyl-accepting chemotaxis (MCP) protein family.</text>
</comment>
<evidence type="ECO:0000256" key="7">
    <source>
        <dbReference type="ARBA" id="ARBA00023224"/>
    </source>
</evidence>
<dbReference type="CDD" id="cd06225">
    <property type="entry name" value="HAMP"/>
    <property type="match status" value="1"/>
</dbReference>
<evidence type="ECO:0000256" key="9">
    <source>
        <dbReference type="PROSITE-ProRule" id="PRU00284"/>
    </source>
</evidence>
<evidence type="ECO:0000313" key="14">
    <source>
        <dbReference type="Proteomes" id="UP000295418"/>
    </source>
</evidence>
<dbReference type="Pfam" id="PF00015">
    <property type="entry name" value="MCPsignal"/>
    <property type="match status" value="1"/>
</dbReference>
<organism evidence="13 14">
    <name type="scientific">Paenibacillus albiflavus</name>
    <dbReference type="NCBI Taxonomy" id="2545760"/>
    <lineage>
        <taxon>Bacteria</taxon>
        <taxon>Bacillati</taxon>
        <taxon>Bacillota</taxon>
        <taxon>Bacilli</taxon>
        <taxon>Bacillales</taxon>
        <taxon>Paenibacillaceae</taxon>
        <taxon>Paenibacillus</taxon>
    </lineage>
</organism>
<protein>
    <submittedName>
        <fullName evidence="13">Methyl-accepting chemotaxis protein</fullName>
    </submittedName>
</protein>
<dbReference type="InterPro" id="IPR003660">
    <property type="entry name" value="HAMP_dom"/>
</dbReference>
<gene>
    <name evidence="13" type="ORF">E0485_09750</name>
</gene>
<dbReference type="Gene3D" id="3.30.450.20">
    <property type="entry name" value="PAS domain"/>
    <property type="match status" value="1"/>
</dbReference>
<comment type="subcellular location">
    <subcellularLocation>
        <location evidence="1">Cell membrane</location>
        <topology evidence="1">Multi-pass membrane protein</topology>
    </subcellularLocation>
</comment>
<dbReference type="Pfam" id="PF02743">
    <property type="entry name" value="dCache_1"/>
    <property type="match status" value="1"/>
</dbReference>
<dbReference type="Proteomes" id="UP000295418">
    <property type="component" value="Unassembled WGS sequence"/>
</dbReference>
<evidence type="ECO:0000313" key="13">
    <source>
        <dbReference type="EMBL" id="TCZ77754.1"/>
    </source>
</evidence>
<comment type="caution">
    <text evidence="13">The sequence shown here is derived from an EMBL/GenBank/DDBJ whole genome shotgun (WGS) entry which is preliminary data.</text>
</comment>
<feature type="domain" description="HAMP" evidence="12">
    <location>
        <begin position="322"/>
        <end position="374"/>
    </location>
</feature>
<keyword evidence="5 10" id="KW-1133">Transmembrane helix</keyword>